<name>A0A2P8E922_9ACTN</name>
<feature type="domain" description="CobW/HypB/UreG nucleotide-binding" evidence="1">
    <location>
        <begin position="13"/>
        <end position="191"/>
    </location>
</feature>
<proteinExistence type="predicted"/>
<dbReference type="InterPro" id="IPR003495">
    <property type="entry name" value="CobW/HypB/UreG_nucleotide-bd"/>
</dbReference>
<gene>
    <name evidence="2" type="ORF">CLV30_103117</name>
</gene>
<reference evidence="2 3" key="1">
    <citation type="submission" date="2018-03" db="EMBL/GenBank/DDBJ databases">
        <title>Genomic Encyclopedia of Archaeal and Bacterial Type Strains, Phase II (KMG-II): from individual species to whole genera.</title>
        <authorList>
            <person name="Goeker M."/>
        </authorList>
    </citation>
    <scope>NUCLEOTIDE SEQUENCE [LARGE SCALE GENOMIC DNA]</scope>
    <source>
        <strain evidence="2 3">DSM 45211</strain>
    </source>
</reference>
<dbReference type="EMBL" id="PYGE01000003">
    <property type="protein sequence ID" value="PSL05963.1"/>
    <property type="molecule type" value="Genomic_DNA"/>
</dbReference>
<dbReference type="AlphaFoldDB" id="A0A2P8E922"/>
<organism evidence="2 3">
    <name type="scientific">Haloactinopolyspora alba</name>
    <dbReference type="NCBI Taxonomy" id="648780"/>
    <lineage>
        <taxon>Bacteria</taxon>
        <taxon>Bacillati</taxon>
        <taxon>Actinomycetota</taxon>
        <taxon>Actinomycetes</taxon>
        <taxon>Jiangellales</taxon>
        <taxon>Jiangellaceae</taxon>
        <taxon>Haloactinopolyspora</taxon>
    </lineage>
</organism>
<evidence type="ECO:0000313" key="3">
    <source>
        <dbReference type="Proteomes" id="UP000243528"/>
    </source>
</evidence>
<dbReference type="Gene3D" id="3.40.50.300">
    <property type="entry name" value="P-loop containing nucleotide triphosphate hydrolases"/>
    <property type="match status" value="1"/>
</dbReference>
<dbReference type="RefSeq" id="WP_106536195.1">
    <property type="nucleotide sequence ID" value="NZ_ML142901.1"/>
</dbReference>
<dbReference type="Pfam" id="PF02492">
    <property type="entry name" value="cobW"/>
    <property type="match status" value="1"/>
</dbReference>
<dbReference type="OrthoDB" id="9808822at2"/>
<dbReference type="PANTHER" id="PTHR43603">
    <property type="entry name" value="COBW DOMAIN-CONTAINING PROTEIN DDB_G0274527"/>
    <property type="match status" value="1"/>
</dbReference>
<dbReference type="InterPro" id="IPR051927">
    <property type="entry name" value="Zn_Chap_cDPG_Synth"/>
</dbReference>
<evidence type="ECO:0000313" key="2">
    <source>
        <dbReference type="EMBL" id="PSL05963.1"/>
    </source>
</evidence>
<evidence type="ECO:0000259" key="1">
    <source>
        <dbReference type="Pfam" id="PF02492"/>
    </source>
</evidence>
<dbReference type="SUPFAM" id="SSF52540">
    <property type="entry name" value="P-loop containing nucleoside triphosphate hydrolases"/>
    <property type="match status" value="1"/>
</dbReference>
<dbReference type="Proteomes" id="UP000243528">
    <property type="component" value="Unassembled WGS sequence"/>
</dbReference>
<accession>A0A2P8E922</accession>
<protein>
    <submittedName>
        <fullName evidence="2">CobW/HypB/UreG family nucleotide-binding protein</fullName>
    </submittedName>
</protein>
<dbReference type="InterPro" id="IPR027417">
    <property type="entry name" value="P-loop_NTPase"/>
</dbReference>
<comment type="caution">
    <text evidence="2">The sequence shown here is derived from an EMBL/GenBank/DDBJ whole genome shotgun (WGS) entry which is preliminary data.</text>
</comment>
<sequence>MTSRAPGTRPRLVLVSGFLGAGKTTTLAALARLYERRGHRVAVVTNDQGRDLVDTRVAAAAGVSVGEVSGGCFCCRFEDLTGVVARAVDEHGADTVLAEAVGSCTDLSATVVRPLRRAYADRLDVAPVVAVLDPVRYAALGRALPLGDPADDVAYLFDRQLADADIVAVNKIDALPRGQGDGLRHELRARCPDSRVVAYSARSGDGLAALADALAGPAPPERELAIDYDRYAAAEAGLAWLNHTVTLTPAAADAVPSASWGAAVLSDLSATAARNGWDVGHAKVLVQPAGRHTVFTKLSVVAAGDEPSLDVDGGAMARATGWLNVRMACAPEELDAAVADAVLAADTATGAASAAVSGPASFAPAYPRPRHRIPAPG</sequence>
<keyword evidence="3" id="KW-1185">Reference proteome</keyword>
<dbReference type="PANTHER" id="PTHR43603:SF1">
    <property type="entry name" value="ZINC-REGULATED GTPASE METALLOPROTEIN ACTIVATOR 1"/>
    <property type="match status" value="1"/>
</dbReference>